<accession>A0A5N6Z0N1</accession>
<comment type="similarity">
    <text evidence="1">Belongs to the CoA-transferase III family.</text>
</comment>
<gene>
    <name evidence="2" type="ORF">BDV28DRAFT_23270</name>
</gene>
<keyword evidence="2" id="KW-0808">Transferase</keyword>
<sequence length="499" mass="53713">MTPNSILGRALANVGRPPVIIDRTAFSAKDTVEYIWNGLGLPEESLQALRISGSELGLPSSFKIADLAQASISLSALLAAQIHALRNSIPTPVVTVSRRHAVIEFKSERLHSFPGQSLPDTWGLLSGLHKSLDGYVRVHDSFPNHHNGVTALLGCSPGVDRAEFSSKIASWRSVDLEAAAFDAHVVISALRSYSEWDALPQARAVADFPILLRKIGDAPAGLPREMREANADKSLRGLRVLEFSRVIAAPLSGRTLAAHGADVLWVTSPNLPDLPVLDRDLGRGKRTVQLDLVTEEGREDLSRLLEGAHVIIQGYRPGSLASRGLSSDILAQRFSHRGIVCANLSAYGPTGPWSEKRGFDSLVQTCSGINVSEAEHYGAGEPARPMPCQALDHAAGYFLASGVQAALYKQATEGGSWEVNVSLAGVMKYLRSLGQFSGRDGFQGGNYTCTADVPPEYLETRSTGFGEMTAVRHSALIQGVEVGWDIMPKPLGSDEKKWL</sequence>
<keyword evidence="3" id="KW-1185">Reference proteome</keyword>
<dbReference type="AlphaFoldDB" id="A0A5N6Z0N1"/>
<dbReference type="PANTHER" id="PTHR48228">
    <property type="entry name" value="SUCCINYL-COA--D-CITRAMALATE COA-TRANSFERASE"/>
    <property type="match status" value="1"/>
</dbReference>
<dbReference type="Pfam" id="PF02515">
    <property type="entry name" value="CoA_transf_3"/>
    <property type="match status" value="1"/>
</dbReference>
<evidence type="ECO:0000313" key="3">
    <source>
        <dbReference type="Proteomes" id="UP000327118"/>
    </source>
</evidence>
<organism evidence="2 3">
    <name type="scientific">Aspergillus coremiiformis</name>
    <dbReference type="NCBI Taxonomy" id="138285"/>
    <lineage>
        <taxon>Eukaryota</taxon>
        <taxon>Fungi</taxon>
        <taxon>Dikarya</taxon>
        <taxon>Ascomycota</taxon>
        <taxon>Pezizomycotina</taxon>
        <taxon>Eurotiomycetes</taxon>
        <taxon>Eurotiomycetidae</taxon>
        <taxon>Eurotiales</taxon>
        <taxon>Aspergillaceae</taxon>
        <taxon>Aspergillus</taxon>
        <taxon>Aspergillus subgen. Circumdati</taxon>
    </lineage>
</organism>
<reference evidence="3" key="1">
    <citation type="submission" date="2019-04" db="EMBL/GenBank/DDBJ databases">
        <title>Friends and foes A comparative genomics studyof 23 Aspergillus species from section Flavi.</title>
        <authorList>
            <consortium name="DOE Joint Genome Institute"/>
            <person name="Kjaerbolling I."/>
            <person name="Vesth T."/>
            <person name="Frisvad J.C."/>
            <person name="Nybo J.L."/>
            <person name="Theobald S."/>
            <person name="Kildgaard S."/>
            <person name="Isbrandt T."/>
            <person name="Kuo A."/>
            <person name="Sato A."/>
            <person name="Lyhne E.K."/>
            <person name="Kogle M.E."/>
            <person name="Wiebenga A."/>
            <person name="Kun R.S."/>
            <person name="Lubbers R.J."/>
            <person name="Makela M.R."/>
            <person name="Barry K."/>
            <person name="Chovatia M."/>
            <person name="Clum A."/>
            <person name="Daum C."/>
            <person name="Haridas S."/>
            <person name="He G."/>
            <person name="LaButti K."/>
            <person name="Lipzen A."/>
            <person name="Mondo S."/>
            <person name="Riley R."/>
            <person name="Salamov A."/>
            <person name="Simmons B.A."/>
            <person name="Magnuson J.K."/>
            <person name="Henrissat B."/>
            <person name="Mortensen U.H."/>
            <person name="Larsen T.O."/>
            <person name="Devries R.P."/>
            <person name="Grigoriev I.V."/>
            <person name="Machida M."/>
            <person name="Baker S.E."/>
            <person name="Andersen M.R."/>
        </authorList>
    </citation>
    <scope>NUCLEOTIDE SEQUENCE [LARGE SCALE GENOMIC DNA]</scope>
    <source>
        <strain evidence="3">CBS 553.77</strain>
    </source>
</reference>
<dbReference type="EMBL" id="ML739180">
    <property type="protein sequence ID" value="KAE8351235.1"/>
    <property type="molecule type" value="Genomic_DNA"/>
</dbReference>
<dbReference type="PANTHER" id="PTHR48228:SF4">
    <property type="entry name" value="BLR3030 PROTEIN"/>
    <property type="match status" value="1"/>
</dbReference>
<dbReference type="OrthoDB" id="5863171at2759"/>
<evidence type="ECO:0000313" key="2">
    <source>
        <dbReference type="EMBL" id="KAE8351235.1"/>
    </source>
</evidence>
<dbReference type="Gene3D" id="3.40.50.10540">
    <property type="entry name" value="Crotonobetainyl-coa:carnitine coa-transferase, domain 1"/>
    <property type="match status" value="1"/>
</dbReference>
<dbReference type="InterPro" id="IPR050509">
    <property type="entry name" value="CoA-transferase_III"/>
</dbReference>
<dbReference type="InterPro" id="IPR003673">
    <property type="entry name" value="CoA-Trfase_fam_III"/>
</dbReference>
<dbReference type="InterPro" id="IPR023606">
    <property type="entry name" value="CoA-Trfase_III_dom_1_sf"/>
</dbReference>
<evidence type="ECO:0000256" key="1">
    <source>
        <dbReference type="ARBA" id="ARBA00008383"/>
    </source>
</evidence>
<name>A0A5N6Z0N1_9EURO</name>
<protein>
    <submittedName>
        <fullName evidence="2">CoA-transferase family III domain-containing protein</fullName>
    </submittedName>
</protein>
<dbReference type="Proteomes" id="UP000327118">
    <property type="component" value="Unassembled WGS sequence"/>
</dbReference>
<proteinExistence type="inferred from homology"/>
<dbReference type="GO" id="GO:0016740">
    <property type="term" value="F:transferase activity"/>
    <property type="evidence" value="ECO:0007669"/>
    <property type="project" value="UniProtKB-KW"/>
</dbReference>
<dbReference type="SUPFAM" id="SSF89796">
    <property type="entry name" value="CoA-transferase family III (CaiB/BaiF)"/>
    <property type="match status" value="2"/>
</dbReference>